<dbReference type="AlphaFoldDB" id="A0AAC9I2C7"/>
<dbReference type="RefSeq" id="WP_035633530.1">
    <property type="nucleotide sequence ID" value="NZ_CP017479.1"/>
</dbReference>
<reference evidence="1 2" key="1">
    <citation type="submission" date="2016-10" db="EMBL/GenBank/DDBJ databases">
        <title>Flavobacterium gilvum sp. nov., isolated from stream water.</title>
        <authorList>
            <person name="Shin S.-K."/>
            <person name="Cho Y.-J."/>
            <person name="Yi H."/>
        </authorList>
    </citation>
    <scope>NUCLEOTIDE SEQUENCE [LARGE SCALE GENOMIC DNA]</scope>
    <source>
        <strain evidence="1 2">EM1308</strain>
    </source>
</reference>
<sequence length="540" mass="59937">MLKNSFLKTIPFLLFVVLFYSCDKEINAVGADLIGDNSFDIVKNEYSVVSYNQKLGPIQSNNLETNPFGVYNNPSFGTTNANFVTQLALVTAAPVFDLTTAKIKSVVLSIPYFFDKTKTVTDSNGNNTYVLDSIYGPEKAKMKLSVYESGYYMRDLDPDSQFSQAQKYYTNQFADFNQLKIGSALNDDPNIAENSEFFFDPAEHVVTTTGTDGKTTTTRSAPAMQLNLNKDFFMSKVLKAPTAALATDAAFKEYFRGLFFNIETINGNPGDLAMINFRAGKITITYTETVNSVDTEKTFVLNLTGNTVSLLNQSNDNQNYINGIANADKVKGDPNLYLKGGEGSMSVLKLFGEDKYGVDGVSGAPNGVADQLDILRKNKYLINEADLTFNLNTDAMGNSYVPQRIYLYDFKNNQIIIDYRETSTVSSNTKNNKYIFGGILVKKSDAEGGGSSYKFRITNHIRNLVKYADSTNVDLGLVVTEDINKSSFYSLRDKTGFPLKAPMASVMNPLGTIVFGNNIAIDDKNYNKRLKFEIYYTKTN</sequence>
<protein>
    <recommendedName>
        <fullName evidence="3">DUF4270 domain-containing protein</fullName>
    </recommendedName>
</protein>
<dbReference type="InterPro" id="IPR025366">
    <property type="entry name" value="DUF4270"/>
</dbReference>
<dbReference type="KEGG" id="fgl:EM308_04995"/>
<keyword evidence="2" id="KW-1185">Reference proteome</keyword>
<dbReference type="Pfam" id="PF14092">
    <property type="entry name" value="DUF4270"/>
    <property type="match status" value="1"/>
</dbReference>
<organism evidence="1 2">
    <name type="scientific">Flavobacterium gilvum</name>
    <dbReference type="NCBI Taxonomy" id="1492737"/>
    <lineage>
        <taxon>Bacteria</taxon>
        <taxon>Pseudomonadati</taxon>
        <taxon>Bacteroidota</taxon>
        <taxon>Flavobacteriia</taxon>
        <taxon>Flavobacteriales</taxon>
        <taxon>Flavobacteriaceae</taxon>
        <taxon>Flavobacterium</taxon>
    </lineage>
</organism>
<gene>
    <name evidence="1" type="ORF">EM308_04995</name>
</gene>
<dbReference type="PROSITE" id="PS51257">
    <property type="entry name" value="PROKAR_LIPOPROTEIN"/>
    <property type="match status" value="1"/>
</dbReference>
<dbReference type="EMBL" id="CP017479">
    <property type="protein sequence ID" value="AOW08914.1"/>
    <property type="molecule type" value="Genomic_DNA"/>
</dbReference>
<evidence type="ECO:0000313" key="1">
    <source>
        <dbReference type="EMBL" id="AOW08914.1"/>
    </source>
</evidence>
<name>A0AAC9I2C7_9FLAO</name>
<accession>A0AAC9I2C7</accession>
<proteinExistence type="predicted"/>
<evidence type="ECO:0000313" key="2">
    <source>
        <dbReference type="Proteomes" id="UP000175968"/>
    </source>
</evidence>
<dbReference type="Proteomes" id="UP000175968">
    <property type="component" value="Chromosome"/>
</dbReference>
<evidence type="ECO:0008006" key="3">
    <source>
        <dbReference type="Google" id="ProtNLM"/>
    </source>
</evidence>